<protein>
    <recommendedName>
        <fullName evidence="11">Link domain-containing protein</fullName>
    </recommendedName>
</protein>
<feature type="domain" description="Link" evidence="11">
    <location>
        <begin position="211"/>
        <end position="311"/>
    </location>
</feature>
<evidence type="ECO:0000256" key="2">
    <source>
        <dbReference type="ARBA" id="ARBA00022692"/>
    </source>
</evidence>
<dbReference type="Gene3D" id="3.10.100.10">
    <property type="entry name" value="Mannose-Binding Protein A, subunit A"/>
    <property type="match status" value="1"/>
</dbReference>
<evidence type="ECO:0000313" key="12">
    <source>
        <dbReference type="EMBL" id="QHT80605.1"/>
    </source>
</evidence>
<keyword evidence="2 10" id="KW-0812">Transmembrane</keyword>
<dbReference type="InterPro" id="IPR000538">
    <property type="entry name" value="Link_dom"/>
</dbReference>
<dbReference type="PANTHER" id="PTHR10225:SF5">
    <property type="entry name" value="C-TYPE LECTIN DOMAIN-CONTAINING PROTEIN"/>
    <property type="match status" value="1"/>
</dbReference>
<feature type="transmembrane region" description="Helical" evidence="10">
    <location>
        <begin position="122"/>
        <end position="143"/>
    </location>
</feature>
<evidence type="ECO:0000256" key="1">
    <source>
        <dbReference type="ARBA" id="ARBA00004167"/>
    </source>
</evidence>
<dbReference type="EMBL" id="MN739974">
    <property type="protein sequence ID" value="QHT80605.1"/>
    <property type="molecule type" value="Genomic_DNA"/>
</dbReference>
<evidence type="ECO:0000256" key="6">
    <source>
        <dbReference type="ARBA" id="ARBA00023157"/>
    </source>
</evidence>
<dbReference type="GO" id="GO:0005540">
    <property type="term" value="F:hyaluronic acid binding"/>
    <property type="evidence" value="ECO:0007669"/>
    <property type="project" value="InterPro"/>
</dbReference>
<keyword evidence="7" id="KW-0675">Receptor</keyword>
<evidence type="ECO:0000256" key="10">
    <source>
        <dbReference type="SAM" id="Phobius"/>
    </source>
</evidence>
<accession>A0A6C0HKC7</accession>
<evidence type="ECO:0000256" key="3">
    <source>
        <dbReference type="ARBA" id="ARBA00022729"/>
    </source>
</evidence>
<keyword evidence="5 10" id="KW-0472">Membrane</keyword>
<reference evidence="12" key="1">
    <citation type="journal article" date="2020" name="Nature">
        <title>Giant virus diversity and host interactions through global metagenomics.</title>
        <authorList>
            <person name="Schulz F."/>
            <person name="Roux S."/>
            <person name="Paez-Espino D."/>
            <person name="Jungbluth S."/>
            <person name="Walsh D.A."/>
            <person name="Denef V.J."/>
            <person name="McMahon K.D."/>
            <person name="Konstantinidis K.T."/>
            <person name="Eloe-Fadrosh E.A."/>
            <person name="Kyrpides N.C."/>
            <person name="Woyke T."/>
        </authorList>
    </citation>
    <scope>NUCLEOTIDE SEQUENCE</scope>
    <source>
        <strain evidence="12">GVMAG-M-3300023184-121</strain>
    </source>
</reference>
<dbReference type="GO" id="GO:0005886">
    <property type="term" value="C:plasma membrane"/>
    <property type="evidence" value="ECO:0007669"/>
    <property type="project" value="TreeGrafter"/>
</dbReference>
<evidence type="ECO:0000256" key="4">
    <source>
        <dbReference type="ARBA" id="ARBA00022989"/>
    </source>
</evidence>
<keyword evidence="4 10" id="KW-1133">Transmembrane helix</keyword>
<organism evidence="12">
    <name type="scientific">viral metagenome</name>
    <dbReference type="NCBI Taxonomy" id="1070528"/>
    <lineage>
        <taxon>unclassified sequences</taxon>
        <taxon>metagenomes</taxon>
        <taxon>organismal metagenomes</taxon>
    </lineage>
</organism>
<sequence length="359" mass="39323">MSSNMSSNGNRPKMNTSKMNGSNGNSSKLANAPVQSSFILANNATKTANNATKAMNTANTAVKNFGNSAVQATNSAITKANDIINETKTAITDTYNSIKPAVFGPVQESIQGAFDSETSPYFTIPIMIGLGVLIIALILMVMFKDQISVALEITWQKLKAAFDDTRHGLKHRFDSSKPSMEEKHDKKSALDGKLPSHPLSSTALNNMLPGKKEVFNIADNKYTYSDAEPLCKAFGAELATYDQVKEAWNSGADWCNYGWVKGQSAVYPTQKATYDKLQAGPEEERMACGVTGVNGGYFDNPELRFGVNCYGQRPSQNDTSVRHMMQRDANKTQGGLEYDRKVRNYKTQMDQIPVNPFTS</sequence>
<feature type="compositionally biased region" description="Basic and acidic residues" evidence="9">
    <location>
        <begin position="172"/>
        <end position="190"/>
    </location>
</feature>
<feature type="compositionally biased region" description="Low complexity" evidence="9">
    <location>
        <begin position="14"/>
        <end position="28"/>
    </location>
</feature>
<dbReference type="SUPFAM" id="SSF56436">
    <property type="entry name" value="C-type lectin-like"/>
    <property type="match status" value="1"/>
</dbReference>
<dbReference type="GO" id="GO:0004888">
    <property type="term" value="F:transmembrane signaling receptor activity"/>
    <property type="evidence" value="ECO:0007669"/>
    <property type="project" value="TreeGrafter"/>
</dbReference>
<evidence type="ECO:0000256" key="9">
    <source>
        <dbReference type="SAM" id="MobiDB-lite"/>
    </source>
</evidence>
<dbReference type="Pfam" id="PF00193">
    <property type="entry name" value="Xlink"/>
    <property type="match status" value="1"/>
</dbReference>
<dbReference type="PANTHER" id="PTHR10225">
    <property type="entry name" value="HYALURONAN RECEPTOR"/>
    <property type="match status" value="1"/>
</dbReference>
<dbReference type="AlphaFoldDB" id="A0A6C0HKC7"/>
<dbReference type="PROSITE" id="PS50963">
    <property type="entry name" value="LINK_2"/>
    <property type="match status" value="1"/>
</dbReference>
<dbReference type="InterPro" id="IPR043210">
    <property type="entry name" value="CD44_antigen-like"/>
</dbReference>
<dbReference type="GO" id="GO:0007155">
    <property type="term" value="P:cell adhesion"/>
    <property type="evidence" value="ECO:0007669"/>
    <property type="project" value="InterPro"/>
</dbReference>
<evidence type="ECO:0000259" key="11">
    <source>
        <dbReference type="PROSITE" id="PS50963"/>
    </source>
</evidence>
<keyword evidence="6" id="KW-1015">Disulfide bond</keyword>
<dbReference type="InterPro" id="IPR016186">
    <property type="entry name" value="C-type_lectin-like/link_sf"/>
</dbReference>
<proteinExistence type="predicted"/>
<keyword evidence="3" id="KW-0732">Signal</keyword>
<evidence type="ECO:0000256" key="8">
    <source>
        <dbReference type="ARBA" id="ARBA00023180"/>
    </source>
</evidence>
<evidence type="ECO:0000256" key="7">
    <source>
        <dbReference type="ARBA" id="ARBA00023170"/>
    </source>
</evidence>
<dbReference type="SMART" id="SM00445">
    <property type="entry name" value="LINK"/>
    <property type="match status" value="1"/>
</dbReference>
<keyword evidence="8" id="KW-0325">Glycoprotein</keyword>
<dbReference type="InterPro" id="IPR016187">
    <property type="entry name" value="CTDL_fold"/>
</dbReference>
<comment type="subcellular location">
    <subcellularLocation>
        <location evidence="1">Membrane</location>
        <topology evidence="1">Single-pass membrane protein</topology>
    </subcellularLocation>
</comment>
<evidence type="ECO:0000256" key="5">
    <source>
        <dbReference type="ARBA" id="ARBA00023136"/>
    </source>
</evidence>
<name>A0A6C0HKC7_9ZZZZ</name>
<feature type="region of interest" description="Disordered" evidence="9">
    <location>
        <begin position="172"/>
        <end position="192"/>
    </location>
</feature>
<feature type="compositionally biased region" description="Polar residues" evidence="9">
    <location>
        <begin position="1"/>
        <end position="10"/>
    </location>
</feature>
<feature type="region of interest" description="Disordered" evidence="9">
    <location>
        <begin position="1"/>
        <end position="28"/>
    </location>
</feature>